<dbReference type="InterPro" id="IPR026960">
    <property type="entry name" value="RVT-Znf"/>
</dbReference>
<keyword evidence="3" id="KW-1185">Reference proteome</keyword>
<feature type="domain" description="Reverse transcriptase zinc-binding" evidence="1">
    <location>
        <begin position="269"/>
        <end position="339"/>
    </location>
</feature>
<organism evidence="2 3">
    <name type="scientific">Carnegiea gigantea</name>
    <dbReference type="NCBI Taxonomy" id="171969"/>
    <lineage>
        <taxon>Eukaryota</taxon>
        <taxon>Viridiplantae</taxon>
        <taxon>Streptophyta</taxon>
        <taxon>Embryophyta</taxon>
        <taxon>Tracheophyta</taxon>
        <taxon>Spermatophyta</taxon>
        <taxon>Magnoliopsida</taxon>
        <taxon>eudicotyledons</taxon>
        <taxon>Gunneridae</taxon>
        <taxon>Pentapetalae</taxon>
        <taxon>Caryophyllales</taxon>
        <taxon>Cactineae</taxon>
        <taxon>Cactaceae</taxon>
        <taxon>Cactoideae</taxon>
        <taxon>Echinocereeae</taxon>
        <taxon>Carnegiea</taxon>
    </lineage>
</organism>
<dbReference type="InterPro" id="IPR036691">
    <property type="entry name" value="Endo/exonu/phosph_ase_sf"/>
</dbReference>
<dbReference type="EMBL" id="JAKOGI010003818">
    <property type="protein sequence ID" value="KAJ8420145.1"/>
    <property type="molecule type" value="Genomic_DNA"/>
</dbReference>
<dbReference type="Proteomes" id="UP001153076">
    <property type="component" value="Unassembled WGS sequence"/>
</dbReference>
<dbReference type="Gene3D" id="3.60.10.10">
    <property type="entry name" value="Endonuclease/exonuclease/phosphatase"/>
    <property type="match status" value="1"/>
</dbReference>
<dbReference type="SUPFAM" id="SSF56219">
    <property type="entry name" value="DNase I-like"/>
    <property type="match status" value="1"/>
</dbReference>
<dbReference type="PANTHER" id="PTHR33116:SF84">
    <property type="entry name" value="RNA-DIRECTED DNA POLYMERASE"/>
    <property type="match status" value="1"/>
</dbReference>
<accession>A0A9Q1GGQ0</accession>
<dbReference type="AlphaFoldDB" id="A0A9Q1GGQ0"/>
<dbReference type="Pfam" id="PF13966">
    <property type="entry name" value="zf-RVT"/>
    <property type="match status" value="1"/>
</dbReference>
<evidence type="ECO:0000259" key="1">
    <source>
        <dbReference type="Pfam" id="PF13966"/>
    </source>
</evidence>
<name>A0A9Q1GGQ0_9CARY</name>
<sequence>MGDFNAIITSADNIGGIEVLESEVREFANCLEKCELEEIRIVGTYYTWTNKTARSRLDRVLINQAWYSTFDFTQAMYKANGVSDHTPLLICFPNSPRPMLEFQYYDMWSNDPLFHGIIEAHYGTLQKGSKLSQLRSFLLQLRPSLKKLNKDKFHDLHAQQDKAREKLEQVQNHLSDDPSNIDLFMVLIGCTNQLREKCLGITKFKEDKLPLTYLEVPITASKLSKMECRALLDKITSKIKTWSSRHLSLTGRTRLINSVFFGLFNYWASIFILLQEDPGKLEWRRILWAKSSIPSHSFIAWLFMLQKLPVKSRLKRFTSFHKEDDDHLFFGYVLAKEVWKQVQDWRRMKANVFNHKQRMKSLMKLKGSLSFKRTSYAIFTACIYHIWSPRN</sequence>
<protein>
    <recommendedName>
        <fullName evidence="1">Reverse transcriptase zinc-binding domain-containing protein</fullName>
    </recommendedName>
</protein>
<proteinExistence type="predicted"/>
<dbReference type="PANTHER" id="PTHR33116">
    <property type="entry name" value="REVERSE TRANSCRIPTASE ZINC-BINDING DOMAIN-CONTAINING PROTEIN-RELATED-RELATED"/>
    <property type="match status" value="1"/>
</dbReference>
<gene>
    <name evidence="2" type="ORF">Cgig2_024524</name>
</gene>
<comment type="caution">
    <text evidence="2">The sequence shown here is derived from an EMBL/GenBank/DDBJ whole genome shotgun (WGS) entry which is preliminary data.</text>
</comment>
<reference evidence="2" key="1">
    <citation type="submission" date="2022-04" db="EMBL/GenBank/DDBJ databases">
        <title>Carnegiea gigantea Genome sequencing and assembly v2.</title>
        <authorList>
            <person name="Copetti D."/>
            <person name="Sanderson M.J."/>
            <person name="Burquez A."/>
            <person name="Wojciechowski M.F."/>
        </authorList>
    </citation>
    <scope>NUCLEOTIDE SEQUENCE</scope>
    <source>
        <strain evidence="2">SGP5-SGP5p</strain>
        <tissue evidence="2">Aerial part</tissue>
    </source>
</reference>
<evidence type="ECO:0000313" key="2">
    <source>
        <dbReference type="EMBL" id="KAJ8420145.1"/>
    </source>
</evidence>
<dbReference type="OrthoDB" id="1050897at2759"/>
<evidence type="ECO:0000313" key="3">
    <source>
        <dbReference type="Proteomes" id="UP001153076"/>
    </source>
</evidence>